<evidence type="ECO:0000313" key="2">
    <source>
        <dbReference type="EMBL" id="NBN76835.1"/>
    </source>
</evidence>
<sequence>MTNVLPLRRERGPSAVHTIQYSDKLAWIGKVATDLELTPSDLRIAVVLSGYINTQDGRAWPSHATLAKVTGLNERTVTRGLKALVARGYLSLEKGSGRGSCNVYTFQPVDADVAPLPTDGPAPVEALEKGDKSYREPERKGDKSYRERVTNPAGKGDKNSPLTRINNINKKTKGAGTREAMPERCRPVPGPSKPKPLPEPKARFVATDDPRYPTLAAIHERIRKRPPFVIEANFGPGGKAGYSFALDIFDEFDRQASAALPDGWEGVN</sequence>
<feature type="region of interest" description="Disordered" evidence="1">
    <location>
        <begin position="114"/>
        <end position="205"/>
    </location>
</feature>
<dbReference type="Proteomes" id="UP000586722">
    <property type="component" value="Unassembled WGS sequence"/>
</dbReference>
<name>A0A7X5EZ81_9HYPH</name>
<organism evidence="2 3">
    <name type="scientific">Pannonibacter tanglangensis</name>
    <dbReference type="NCBI Taxonomy" id="2750084"/>
    <lineage>
        <taxon>Bacteria</taxon>
        <taxon>Pseudomonadati</taxon>
        <taxon>Pseudomonadota</taxon>
        <taxon>Alphaproteobacteria</taxon>
        <taxon>Hyphomicrobiales</taxon>
        <taxon>Stappiaceae</taxon>
        <taxon>Pannonibacter</taxon>
    </lineage>
</organism>
<keyword evidence="3" id="KW-1185">Reference proteome</keyword>
<dbReference type="AlphaFoldDB" id="A0A7X5EZ81"/>
<evidence type="ECO:0000313" key="3">
    <source>
        <dbReference type="Proteomes" id="UP000586722"/>
    </source>
</evidence>
<dbReference type="Pfam" id="PF13730">
    <property type="entry name" value="HTH_36"/>
    <property type="match status" value="1"/>
</dbReference>
<evidence type="ECO:0000256" key="1">
    <source>
        <dbReference type="SAM" id="MobiDB-lite"/>
    </source>
</evidence>
<reference evidence="3" key="1">
    <citation type="submission" date="2020-01" db="EMBL/GenBank/DDBJ databases">
        <authorList>
            <person name="Fang Y."/>
            <person name="Sun R."/>
            <person name="Nie L."/>
            <person name="He J."/>
            <person name="Hao L."/>
            <person name="Wang L."/>
            <person name="Su S."/>
            <person name="Lv E."/>
            <person name="Zhang Z."/>
            <person name="Xie R."/>
            <person name="Liu H."/>
        </authorList>
    </citation>
    <scope>NUCLEOTIDE SEQUENCE [LARGE SCALE GENOMIC DNA]</scope>
    <source>
        <strain evidence="3">XCT-53</strain>
    </source>
</reference>
<feature type="compositionally biased region" description="Basic and acidic residues" evidence="1">
    <location>
        <begin position="196"/>
        <end position="205"/>
    </location>
</feature>
<dbReference type="EMBL" id="JAABLQ010000001">
    <property type="protein sequence ID" value="NBN76835.1"/>
    <property type="molecule type" value="Genomic_DNA"/>
</dbReference>
<accession>A0A7X5EZ81</accession>
<dbReference type="RefSeq" id="WP_161707605.1">
    <property type="nucleotide sequence ID" value="NZ_JAABLQ010000001.1"/>
</dbReference>
<proteinExistence type="predicted"/>
<evidence type="ECO:0008006" key="4">
    <source>
        <dbReference type="Google" id="ProtNLM"/>
    </source>
</evidence>
<feature type="compositionally biased region" description="Polar residues" evidence="1">
    <location>
        <begin position="160"/>
        <end position="169"/>
    </location>
</feature>
<dbReference type="Gene3D" id="1.10.10.10">
    <property type="entry name" value="Winged helix-like DNA-binding domain superfamily/Winged helix DNA-binding domain"/>
    <property type="match status" value="1"/>
</dbReference>
<gene>
    <name evidence="2" type="ORF">GWI72_00970</name>
</gene>
<dbReference type="InterPro" id="IPR036388">
    <property type="entry name" value="WH-like_DNA-bd_sf"/>
</dbReference>
<feature type="compositionally biased region" description="Basic and acidic residues" evidence="1">
    <location>
        <begin position="126"/>
        <end position="149"/>
    </location>
</feature>
<dbReference type="SUPFAM" id="SSF46785">
    <property type="entry name" value="Winged helix' DNA-binding domain"/>
    <property type="match status" value="1"/>
</dbReference>
<protein>
    <recommendedName>
        <fullName evidence="4">Helix-turn-helix domain-containing protein</fullName>
    </recommendedName>
</protein>
<dbReference type="InterPro" id="IPR036390">
    <property type="entry name" value="WH_DNA-bd_sf"/>
</dbReference>
<comment type="caution">
    <text evidence="2">The sequence shown here is derived from an EMBL/GenBank/DDBJ whole genome shotgun (WGS) entry which is preliminary data.</text>
</comment>